<evidence type="ECO:0000313" key="2">
    <source>
        <dbReference type="Proteomes" id="UP000536835"/>
    </source>
</evidence>
<protein>
    <recommendedName>
        <fullName evidence="3">UspA domain-containing protein</fullName>
    </recommendedName>
</protein>
<comment type="caution">
    <text evidence="1">The sequence shown here is derived from an EMBL/GenBank/DDBJ whole genome shotgun (WGS) entry which is preliminary data.</text>
</comment>
<proteinExistence type="predicted"/>
<gene>
    <name evidence="1" type="ORF">HK107_14640</name>
</gene>
<name>A0A7Y3RNX1_9PROT</name>
<dbReference type="EMBL" id="JABFCX010000003">
    <property type="protein sequence ID" value="NNU17566.1"/>
    <property type="molecule type" value="Genomic_DNA"/>
</dbReference>
<reference evidence="1 2" key="1">
    <citation type="submission" date="2020-05" db="EMBL/GenBank/DDBJ databases">
        <title>Parvularcula mediterraneae sp. nov., isolated from polypropylene straw from shallow seawater of the seashore of Laganas in Zakynthos island, Greece.</title>
        <authorList>
            <person name="Szabo I."/>
            <person name="Al-Omari J."/>
            <person name="Rado J."/>
            <person name="Szerdahelyi G.S."/>
        </authorList>
    </citation>
    <scope>NUCLEOTIDE SEQUENCE [LARGE SCALE GENOMIC DNA]</scope>
    <source>
        <strain evidence="1 2">ZS-1/3</strain>
    </source>
</reference>
<accession>A0A7Y3RNX1</accession>
<dbReference type="RefSeq" id="WP_173201117.1">
    <property type="nucleotide sequence ID" value="NZ_JABFCX010000003.1"/>
</dbReference>
<keyword evidence="2" id="KW-1185">Reference proteome</keyword>
<evidence type="ECO:0000313" key="1">
    <source>
        <dbReference type="EMBL" id="NNU17566.1"/>
    </source>
</evidence>
<evidence type="ECO:0008006" key="3">
    <source>
        <dbReference type="Google" id="ProtNLM"/>
    </source>
</evidence>
<organism evidence="1 2">
    <name type="scientific">Parvularcula mediterranea</name>
    <dbReference type="NCBI Taxonomy" id="2732508"/>
    <lineage>
        <taxon>Bacteria</taxon>
        <taxon>Pseudomonadati</taxon>
        <taxon>Pseudomonadota</taxon>
        <taxon>Alphaproteobacteria</taxon>
        <taxon>Parvularculales</taxon>
        <taxon>Parvularculaceae</taxon>
        <taxon>Parvularcula</taxon>
    </lineage>
</organism>
<sequence>MIIGSVCVGAPDAAEVAGGLRTPGYAAEALVMRAADHNRQVVDLMKDGCRNVEATGLVISTYSRSRLKERVFGGVKRWLLREALPPTVMVH</sequence>
<dbReference type="AlphaFoldDB" id="A0A7Y3RNX1"/>
<dbReference type="Proteomes" id="UP000536835">
    <property type="component" value="Unassembled WGS sequence"/>
</dbReference>